<dbReference type="KEGG" id="lto:RGQ30_30630"/>
<dbReference type="Proteomes" id="UP001329151">
    <property type="component" value="Chromosome"/>
</dbReference>
<evidence type="ECO:0000259" key="1">
    <source>
        <dbReference type="PROSITE" id="PS51186"/>
    </source>
</evidence>
<organism evidence="2 3">
    <name type="scientific">Limnobacter thiooxidans</name>
    <dbReference type="NCBI Taxonomy" id="131080"/>
    <lineage>
        <taxon>Bacteria</taxon>
        <taxon>Pseudomonadati</taxon>
        <taxon>Pseudomonadota</taxon>
        <taxon>Betaproteobacteria</taxon>
        <taxon>Burkholderiales</taxon>
        <taxon>Burkholderiaceae</taxon>
        <taxon>Limnobacter</taxon>
    </lineage>
</organism>
<dbReference type="GO" id="GO:0016747">
    <property type="term" value="F:acyltransferase activity, transferring groups other than amino-acyl groups"/>
    <property type="evidence" value="ECO:0007669"/>
    <property type="project" value="InterPro"/>
</dbReference>
<dbReference type="EMBL" id="AP028947">
    <property type="protein sequence ID" value="BET27562.1"/>
    <property type="molecule type" value="Genomic_DNA"/>
</dbReference>
<sequence>MLEIQTIHDRDHMLATLAQAAAWVESEEEFKFWSGLDYQFGEPIERFHPGQPLEVYLAWVDGRAVGYAELHGTRFEKLLARVLCHPEYRGHSVGRLLTEHACSRAFVEGAILKLFCYTENTHAHRLYLNLGFSEDEIQYPELLTRMSKLNPIIGPRNFHENSWEKSNAHYELK</sequence>
<evidence type="ECO:0000313" key="2">
    <source>
        <dbReference type="EMBL" id="BET27562.1"/>
    </source>
</evidence>
<dbReference type="AlphaFoldDB" id="A0AA86JMQ0"/>
<feature type="domain" description="N-acetyltransferase" evidence="1">
    <location>
        <begin position="1"/>
        <end position="151"/>
    </location>
</feature>
<dbReference type="CDD" id="cd04301">
    <property type="entry name" value="NAT_SF"/>
    <property type="match status" value="1"/>
</dbReference>
<protein>
    <recommendedName>
        <fullName evidence="1">N-acetyltransferase domain-containing protein</fullName>
    </recommendedName>
</protein>
<dbReference type="PROSITE" id="PS51186">
    <property type="entry name" value="GNAT"/>
    <property type="match status" value="1"/>
</dbReference>
<dbReference type="SUPFAM" id="SSF55729">
    <property type="entry name" value="Acyl-CoA N-acyltransferases (Nat)"/>
    <property type="match status" value="1"/>
</dbReference>
<dbReference type="InterPro" id="IPR016181">
    <property type="entry name" value="Acyl_CoA_acyltransferase"/>
</dbReference>
<dbReference type="RefSeq" id="WP_338284556.1">
    <property type="nucleotide sequence ID" value="NZ_AP028947.1"/>
</dbReference>
<reference evidence="2 3" key="1">
    <citation type="submission" date="2023-10" db="EMBL/GenBank/DDBJ databases">
        <title>Complete Genome Sequence of Limnobacter thiooxidans CS-K2T, Isolated from freshwater lake sediments in Bavaria, Germany.</title>
        <authorList>
            <person name="Naruki M."/>
            <person name="Watanabe A."/>
            <person name="Warashina T."/>
            <person name="Morita T."/>
            <person name="Arakawa K."/>
        </authorList>
    </citation>
    <scope>NUCLEOTIDE SEQUENCE [LARGE SCALE GENOMIC DNA]</scope>
    <source>
        <strain evidence="2 3">CS-K2</strain>
    </source>
</reference>
<keyword evidence="3" id="KW-1185">Reference proteome</keyword>
<proteinExistence type="predicted"/>
<dbReference type="Pfam" id="PF00583">
    <property type="entry name" value="Acetyltransf_1"/>
    <property type="match status" value="1"/>
</dbReference>
<name>A0AA86JMQ0_9BURK</name>
<gene>
    <name evidence="2" type="ORF">RGQ30_30630</name>
</gene>
<dbReference type="Gene3D" id="3.40.630.30">
    <property type="match status" value="1"/>
</dbReference>
<evidence type="ECO:0000313" key="3">
    <source>
        <dbReference type="Proteomes" id="UP001329151"/>
    </source>
</evidence>
<accession>A0AA86JMQ0</accession>
<dbReference type="InterPro" id="IPR000182">
    <property type="entry name" value="GNAT_dom"/>
</dbReference>